<evidence type="ECO:0000313" key="11">
    <source>
        <dbReference type="EMBL" id="RST64013.1"/>
    </source>
</evidence>
<evidence type="ECO:0000256" key="8">
    <source>
        <dbReference type="ARBA" id="ARBA00023196"/>
    </source>
</evidence>
<evidence type="ECO:0000256" key="4">
    <source>
        <dbReference type="ARBA" id="ARBA00022448"/>
    </source>
</evidence>
<keyword evidence="4 10" id="KW-0813">Transport</keyword>
<reference evidence="12" key="1">
    <citation type="submission" date="2018-11" db="EMBL/GenBank/DDBJ databases">
        <title>Phylogenetic, genomic, and biogeographic characterization of a novel and ubiquitous marine invertebrate-associated Rickettsiales parasite, Candidatus Marinoinvertebrata rohwerii, gen. nov., sp. nov.</title>
        <authorList>
            <person name="Klinges J.G."/>
            <person name="Rosales S.M."/>
            <person name="Mcminds R."/>
            <person name="Shaver E.C."/>
            <person name="Shantz A."/>
            <person name="Peters E.C."/>
            <person name="Burkepile D.E."/>
            <person name="Silliman B.R."/>
            <person name="Vega Thurber R.L."/>
        </authorList>
    </citation>
    <scope>NUCLEOTIDE SEQUENCE [LARGE SCALE GENOMIC DNA]</scope>
    <source>
        <strain evidence="12">a_cerv_44</strain>
    </source>
</reference>
<evidence type="ECO:0000313" key="12">
    <source>
        <dbReference type="Proteomes" id="UP000279470"/>
    </source>
</evidence>
<dbReference type="GO" id="GO:0016787">
    <property type="term" value="F:hydrolase activity"/>
    <property type="evidence" value="ECO:0007669"/>
    <property type="project" value="UniProtKB-KW"/>
</dbReference>
<dbReference type="OrthoDB" id="9812769at2"/>
<evidence type="ECO:0000256" key="2">
    <source>
        <dbReference type="ARBA" id="ARBA00004170"/>
    </source>
</evidence>
<evidence type="ECO:0000256" key="6">
    <source>
        <dbReference type="ARBA" id="ARBA00023065"/>
    </source>
</evidence>
<dbReference type="PANTHER" id="PTHR11693:SF22">
    <property type="entry name" value="ATP SYNTHASE SUBUNIT GAMMA, MITOCHONDRIAL"/>
    <property type="match status" value="1"/>
</dbReference>
<dbReference type="GO" id="GO:0042777">
    <property type="term" value="P:proton motive force-driven plasma membrane ATP synthesis"/>
    <property type="evidence" value="ECO:0007669"/>
    <property type="project" value="UniProtKB-UniRule"/>
</dbReference>
<dbReference type="GO" id="GO:0005886">
    <property type="term" value="C:plasma membrane"/>
    <property type="evidence" value="ECO:0007669"/>
    <property type="project" value="UniProtKB-SubCell"/>
</dbReference>
<keyword evidence="10" id="KW-1003">Cell membrane</keyword>
<dbReference type="GO" id="GO:0005524">
    <property type="term" value="F:ATP binding"/>
    <property type="evidence" value="ECO:0007669"/>
    <property type="project" value="UniProtKB-UniRule"/>
</dbReference>
<dbReference type="SUPFAM" id="SSF52943">
    <property type="entry name" value="ATP synthase (F1-ATPase), gamma subunit"/>
    <property type="match status" value="1"/>
</dbReference>
<comment type="subunit">
    <text evidence="10">F-type ATPases have 2 components, CF(1) - the catalytic core - and CF(0) - the membrane proton channel. CF(1) has five subunits: alpha(3), beta(3), gamma(1), delta(1), epsilon(1). CF(0) has three main subunits: a, b and c.</text>
</comment>
<proteinExistence type="inferred from homology"/>
<evidence type="ECO:0000256" key="5">
    <source>
        <dbReference type="ARBA" id="ARBA00022781"/>
    </source>
</evidence>
<keyword evidence="5 10" id="KW-0375">Hydrogen ion transport</keyword>
<dbReference type="InterPro" id="IPR023632">
    <property type="entry name" value="ATP_synth_F1_gsu_CS"/>
</dbReference>
<keyword evidence="7 10" id="KW-0472">Membrane</keyword>
<comment type="function">
    <text evidence="1 10">Produces ATP from ADP in the presence of a proton gradient across the membrane. The gamma chain is believed to be important in regulating ATPase activity and the flow of protons through the CF(0) complex.</text>
</comment>
<dbReference type="InterPro" id="IPR000131">
    <property type="entry name" value="ATP_synth_F1_gsu"/>
</dbReference>
<dbReference type="InterPro" id="IPR035968">
    <property type="entry name" value="ATP_synth_F1_ATPase_gsu"/>
</dbReference>
<dbReference type="Pfam" id="PF00231">
    <property type="entry name" value="ATP-synt"/>
    <property type="match status" value="1"/>
</dbReference>
<keyword evidence="8 10" id="KW-0139">CF(1)</keyword>
<accession>A0A429XFU1</accession>
<dbReference type="GO" id="GO:0045259">
    <property type="term" value="C:proton-transporting ATP synthase complex"/>
    <property type="evidence" value="ECO:0007669"/>
    <property type="project" value="UniProtKB-KW"/>
</dbReference>
<keyword evidence="6 10" id="KW-0406">Ion transport</keyword>
<keyword evidence="9 10" id="KW-0066">ATP synthesis</keyword>
<evidence type="ECO:0000256" key="9">
    <source>
        <dbReference type="ARBA" id="ARBA00023310"/>
    </source>
</evidence>
<dbReference type="Gene3D" id="3.40.1380.10">
    <property type="match status" value="1"/>
</dbReference>
<dbReference type="NCBIfam" id="TIGR01146">
    <property type="entry name" value="ATPsyn_F1gamma"/>
    <property type="match status" value="1"/>
</dbReference>
<dbReference type="AlphaFoldDB" id="A0A429XFU1"/>
<dbReference type="PROSITE" id="PS00153">
    <property type="entry name" value="ATPASE_GAMMA"/>
    <property type="match status" value="1"/>
</dbReference>
<dbReference type="Gene3D" id="1.10.287.80">
    <property type="entry name" value="ATP synthase, gamma subunit, helix hairpin domain"/>
    <property type="match status" value="1"/>
</dbReference>
<evidence type="ECO:0000256" key="1">
    <source>
        <dbReference type="ARBA" id="ARBA00003456"/>
    </source>
</evidence>
<dbReference type="HAMAP" id="MF_00815">
    <property type="entry name" value="ATP_synth_gamma_bact"/>
    <property type="match status" value="1"/>
</dbReference>
<sequence length="293" mass="33456">MPSLKHIKNRIKGVTSTKKITQAMKIVSASSLKNAEDNIINSREHLHVIEKILVSAYYKDKELFNDVIQNYNNDSVTDTLLVTFSSDKGLCGAFNSRVINKVILEINKGIKILCVGNKISQYMSGHFEEYVEHYIPFFCTKSKKVNLKQSVNLVNKIEKLFNNRKFGKCKVIYTRFSSVMNHNIEVINLLPINICEIEKKLNMINSYNQVFEFDGDLGSILDKLVSKYLNAVIFNIYCHSLACEHSARMLAMENATQNSKKMLKDLNLLYNRSRQAIITKELIEIISGAEATK</sequence>
<keyword evidence="12" id="KW-1185">Reference proteome</keyword>
<dbReference type="PRINTS" id="PR00126">
    <property type="entry name" value="ATPASEGAMMA"/>
</dbReference>
<comment type="similarity">
    <text evidence="3 10">Belongs to the ATPase gamma chain family.</text>
</comment>
<dbReference type="Proteomes" id="UP000279470">
    <property type="component" value="Unassembled WGS sequence"/>
</dbReference>
<evidence type="ECO:0000256" key="3">
    <source>
        <dbReference type="ARBA" id="ARBA00007681"/>
    </source>
</evidence>
<gene>
    <name evidence="10 11" type="primary">atpG</name>
    <name evidence="11" type="ORF">EIC27_04990</name>
</gene>
<dbReference type="CDD" id="cd12151">
    <property type="entry name" value="F1-ATPase_gamma"/>
    <property type="match status" value="1"/>
</dbReference>
<dbReference type="RefSeq" id="WP_126045013.1">
    <property type="nucleotide sequence ID" value="NZ_RXFM01000069.1"/>
</dbReference>
<comment type="caution">
    <text evidence="11">The sequence shown here is derived from an EMBL/GenBank/DDBJ whole genome shotgun (WGS) entry which is preliminary data.</text>
</comment>
<dbReference type="GO" id="GO:0046933">
    <property type="term" value="F:proton-transporting ATP synthase activity, rotational mechanism"/>
    <property type="evidence" value="ECO:0007669"/>
    <property type="project" value="UniProtKB-UniRule"/>
</dbReference>
<dbReference type="PANTHER" id="PTHR11693">
    <property type="entry name" value="ATP SYNTHASE GAMMA CHAIN"/>
    <property type="match status" value="1"/>
</dbReference>
<keyword evidence="11" id="KW-0378">Hydrolase</keyword>
<evidence type="ECO:0000256" key="10">
    <source>
        <dbReference type="HAMAP-Rule" id="MF_00815"/>
    </source>
</evidence>
<comment type="subcellular location">
    <subcellularLocation>
        <location evidence="10">Cell membrane</location>
        <topology evidence="10">Peripheral membrane protein</topology>
    </subcellularLocation>
    <subcellularLocation>
        <location evidence="2">Membrane</location>
        <topology evidence="2">Peripheral membrane protein</topology>
    </subcellularLocation>
</comment>
<evidence type="ECO:0000256" key="7">
    <source>
        <dbReference type="ARBA" id="ARBA00023136"/>
    </source>
</evidence>
<organism evidence="11 12">
    <name type="scientific">Candidatus Aquarickettsia rohweri</name>
    <dbReference type="NCBI Taxonomy" id="2602574"/>
    <lineage>
        <taxon>Bacteria</taxon>
        <taxon>Pseudomonadati</taxon>
        <taxon>Pseudomonadota</taxon>
        <taxon>Alphaproteobacteria</taxon>
        <taxon>Rickettsiales</taxon>
        <taxon>Candidatus Midichloriaceae</taxon>
        <taxon>Candidatus Aquarickettsia</taxon>
    </lineage>
</organism>
<protein>
    <recommendedName>
        <fullName evidence="10">ATP synthase gamma chain</fullName>
    </recommendedName>
    <alternativeName>
        <fullName evidence="10">ATP synthase F1 sector gamma subunit</fullName>
    </alternativeName>
    <alternativeName>
        <fullName evidence="10">F-ATPase gamma subunit</fullName>
    </alternativeName>
</protein>
<name>A0A429XFU1_9RICK</name>
<dbReference type="EMBL" id="RXFM01000069">
    <property type="protein sequence ID" value="RST64013.1"/>
    <property type="molecule type" value="Genomic_DNA"/>
</dbReference>